<gene>
    <name evidence="3" type="ORF">ACFO4E_26635</name>
</gene>
<name>A0ABV9E2P2_9ACTN</name>
<dbReference type="PROSITE" id="PS00062">
    <property type="entry name" value="ALDOKETO_REDUCTASE_2"/>
    <property type="match status" value="1"/>
</dbReference>
<dbReference type="PRINTS" id="PR00069">
    <property type="entry name" value="ALDKETRDTASE"/>
</dbReference>
<dbReference type="EMBL" id="JBHSFQ010000038">
    <property type="protein sequence ID" value="MFC4565450.1"/>
    <property type="molecule type" value="Genomic_DNA"/>
</dbReference>
<dbReference type="InterPro" id="IPR036812">
    <property type="entry name" value="NAD(P)_OxRdtase_dom_sf"/>
</dbReference>
<dbReference type="RefSeq" id="WP_378579422.1">
    <property type="nucleotide sequence ID" value="NZ_JBHSFQ010000038.1"/>
</dbReference>
<dbReference type="Pfam" id="PF00248">
    <property type="entry name" value="Aldo_ket_red"/>
    <property type="match status" value="1"/>
</dbReference>
<dbReference type="InterPro" id="IPR023210">
    <property type="entry name" value="NADP_OxRdtase_dom"/>
</dbReference>
<keyword evidence="1" id="KW-0560">Oxidoreductase</keyword>
<sequence length="323" mass="34133">MDRRQLGRTGIEVSPIGLGCMQLSGSGLVAGFYPRIDQPAATSIIGAALAGGIDWFDTAELYGNGGSERALTTALAEHGIEPGGVTIATKWLPLLRTAAGIPRTVGARLDALQGFPIDLHQIHMPSGSLSPLSAQVRRMADLKGDGRIRAVGVSNFSARQMTAAHDVLRSRGMVLASNQVQVNLLHRRIERDGTLEAARRLGVTLIAFSPLRSGLLTGKFHADPGLLAAIPQPRRTMGGFTPKTLARTAPLIDELRAIGDAHGATPAQVALNWLITFYGDTVVAIPGASKPRQATESAGAMGFTLTDRERDRLDELSRACAPG</sequence>
<dbReference type="Proteomes" id="UP001595923">
    <property type="component" value="Unassembled WGS sequence"/>
</dbReference>
<dbReference type="InterPro" id="IPR020471">
    <property type="entry name" value="AKR"/>
</dbReference>
<dbReference type="InterPro" id="IPR018170">
    <property type="entry name" value="Aldo/ket_reductase_CS"/>
</dbReference>
<organism evidence="3 4">
    <name type="scientific">Nocardiopsis mangrovi</name>
    <dbReference type="NCBI Taxonomy" id="1179818"/>
    <lineage>
        <taxon>Bacteria</taxon>
        <taxon>Bacillati</taxon>
        <taxon>Actinomycetota</taxon>
        <taxon>Actinomycetes</taxon>
        <taxon>Streptosporangiales</taxon>
        <taxon>Nocardiopsidaceae</taxon>
        <taxon>Nocardiopsis</taxon>
    </lineage>
</organism>
<comment type="caution">
    <text evidence="3">The sequence shown here is derived from an EMBL/GenBank/DDBJ whole genome shotgun (WGS) entry which is preliminary data.</text>
</comment>
<protein>
    <submittedName>
        <fullName evidence="3">Aldo/keto reductase</fullName>
    </submittedName>
</protein>
<reference evidence="4" key="1">
    <citation type="journal article" date="2019" name="Int. J. Syst. Evol. Microbiol.">
        <title>The Global Catalogue of Microorganisms (GCM) 10K type strain sequencing project: providing services to taxonomists for standard genome sequencing and annotation.</title>
        <authorList>
            <consortium name="The Broad Institute Genomics Platform"/>
            <consortium name="The Broad Institute Genome Sequencing Center for Infectious Disease"/>
            <person name="Wu L."/>
            <person name="Ma J."/>
        </authorList>
    </citation>
    <scope>NUCLEOTIDE SEQUENCE [LARGE SCALE GENOMIC DNA]</scope>
    <source>
        <strain evidence="4">XZYJ18</strain>
    </source>
</reference>
<feature type="domain" description="NADP-dependent oxidoreductase" evidence="2">
    <location>
        <begin position="15"/>
        <end position="317"/>
    </location>
</feature>
<dbReference type="PANTHER" id="PTHR43364:SF4">
    <property type="entry name" value="NAD(P)-LINKED OXIDOREDUCTASE SUPERFAMILY PROTEIN"/>
    <property type="match status" value="1"/>
</dbReference>
<evidence type="ECO:0000256" key="1">
    <source>
        <dbReference type="ARBA" id="ARBA00023002"/>
    </source>
</evidence>
<keyword evidence="4" id="KW-1185">Reference proteome</keyword>
<evidence type="ECO:0000313" key="4">
    <source>
        <dbReference type="Proteomes" id="UP001595923"/>
    </source>
</evidence>
<accession>A0ABV9E2P2</accession>
<dbReference type="SUPFAM" id="SSF51430">
    <property type="entry name" value="NAD(P)-linked oxidoreductase"/>
    <property type="match status" value="1"/>
</dbReference>
<dbReference type="Gene3D" id="3.20.20.100">
    <property type="entry name" value="NADP-dependent oxidoreductase domain"/>
    <property type="match status" value="1"/>
</dbReference>
<dbReference type="InterPro" id="IPR050523">
    <property type="entry name" value="AKR_Detox_Biosynth"/>
</dbReference>
<evidence type="ECO:0000259" key="2">
    <source>
        <dbReference type="Pfam" id="PF00248"/>
    </source>
</evidence>
<dbReference type="PANTHER" id="PTHR43364">
    <property type="entry name" value="NADH-SPECIFIC METHYLGLYOXAL REDUCTASE-RELATED"/>
    <property type="match status" value="1"/>
</dbReference>
<evidence type="ECO:0000313" key="3">
    <source>
        <dbReference type="EMBL" id="MFC4565450.1"/>
    </source>
</evidence>
<proteinExistence type="predicted"/>